<evidence type="ECO:0000256" key="1">
    <source>
        <dbReference type="SAM" id="SignalP"/>
    </source>
</evidence>
<dbReference type="EMBL" id="MU859274">
    <property type="protein sequence ID" value="KAK3948260.1"/>
    <property type="molecule type" value="Genomic_DNA"/>
</dbReference>
<protein>
    <submittedName>
        <fullName evidence="2">Uncharacterized protein</fullName>
    </submittedName>
</protein>
<name>A0AAN6SC70_9PEZI</name>
<feature type="signal peptide" evidence="1">
    <location>
        <begin position="1"/>
        <end position="19"/>
    </location>
</feature>
<evidence type="ECO:0000313" key="2">
    <source>
        <dbReference type="EMBL" id="KAK3948260.1"/>
    </source>
</evidence>
<keyword evidence="1" id="KW-0732">Signal</keyword>
<keyword evidence="3" id="KW-1185">Reference proteome</keyword>
<comment type="caution">
    <text evidence="2">The sequence shown here is derived from an EMBL/GenBank/DDBJ whole genome shotgun (WGS) entry which is preliminary data.</text>
</comment>
<accession>A0AAN6SC70</accession>
<gene>
    <name evidence="2" type="ORF">QBC32DRAFT_327935</name>
</gene>
<evidence type="ECO:0000313" key="3">
    <source>
        <dbReference type="Proteomes" id="UP001303222"/>
    </source>
</evidence>
<organism evidence="2 3">
    <name type="scientific">Pseudoneurospora amorphoporcata</name>
    <dbReference type="NCBI Taxonomy" id="241081"/>
    <lineage>
        <taxon>Eukaryota</taxon>
        <taxon>Fungi</taxon>
        <taxon>Dikarya</taxon>
        <taxon>Ascomycota</taxon>
        <taxon>Pezizomycotina</taxon>
        <taxon>Sordariomycetes</taxon>
        <taxon>Sordariomycetidae</taxon>
        <taxon>Sordariales</taxon>
        <taxon>Sordariaceae</taxon>
        <taxon>Pseudoneurospora</taxon>
    </lineage>
</organism>
<dbReference type="AlphaFoldDB" id="A0AAN6SC70"/>
<reference evidence="2" key="1">
    <citation type="journal article" date="2023" name="Mol. Phylogenet. Evol.">
        <title>Genome-scale phylogeny and comparative genomics of the fungal order Sordariales.</title>
        <authorList>
            <person name="Hensen N."/>
            <person name="Bonometti L."/>
            <person name="Westerberg I."/>
            <person name="Brannstrom I.O."/>
            <person name="Guillou S."/>
            <person name="Cros-Aarteil S."/>
            <person name="Calhoun S."/>
            <person name="Haridas S."/>
            <person name="Kuo A."/>
            <person name="Mondo S."/>
            <person name="Pangilinan J."/>
            <person name="Riley R."/>
            <person name="LaButti K."/>
            <person name="Andreopoulos B."/>
            <person name="Lipzen A."/>
            <person name="Chen C."/>
            <person name="Yan M."/>
            <person name="Daum C."/>
            <person name="Ng V."/>
            <person name="Clum A."/>
            <person name="Steindorff A."/>
            <person name="Ohm R.A."/>
            <person name="Martin F."/>
            <person name="Silar P."/>
            <person name="Natvig D.O."/>
            <person name="Lalanne C."/>
            <person name="Gautier V."/>
            <person name="Ament-Velasquez S.L."/>
            <person name="Kruys A."/>
            <person name="Hutchinson M.I."/>
            <person name="Powell A.J."/>
            <person name="Barry K."/>
            <person name="Miller A.N."/>
            <person name="Grigoriev I.V."/>
            <person name="Debuchy R."/>
            <person name="Gladieux P."/>
            <person name="Hiltunen Thoren M."/>
            <person name="Johannesson H."/>
        </authorList>
    </citation>
    <scope>NUCLEOTIDE SEQUENCE</scope>
    <source>
        <strain evidence="2">CBS 626.80</strain>
    </source>
</reference>
<feature type="chain" id="PRO_5042930829" evidence="1">
    <location>
        <begin position="20"/>
        <end position="173"/>
    </location>
</feature>
<sequence length="173" mass="19567">MRSPPILGLFLSFCLPSMGHVAKSPPTSLQSRDSDQHASVKKRVDGNDFGTKCYNYGFDEEKCVLTAHCEKDGKPDDRPESKLDINKCMSHFVMKGAPENLRKVKTFFDWKVMDNTDFERLDEKVGNLCRDKGPCKMTNLVDKGIPGLICERNPPLTLYYSGIRRKSNGKLEC</sequence>
<dbReference type="Proteomes" id="UP001303222">
    <property type="component" value="Unassembled WGS sequence"/>
</dbReference>
<proteinExistence type="predicted"/>
<reference evidence="2" key="2">
    <citation type="submission" date="2023-06" db="EMBL/GenBank/DDBJ databases">
        <authorList>
            <consortium name="Lawrence Berkeley National Laboratory"/>
            <person name="Mondo S.J."/>
            <person name="Hensen N."/>
            <person name="Bonometti L."/>
            <person name="Westerberg I."/>
            <person name="Brannstrom I.O."/>
            <person name="Guillou S."/>
            <person name="Cros-Aarteil S."/>
            <person name="Calhoun S."/>
            <person name="Haridas S."/>
            <person name="Kuo A."/>
            <person name="Pangilinan J."/>
            <person name="Riley R."/>
            <person name="Labutti K."/>
            <person name="Andreopoulos B."/>
            <person name="Lipzen A."/>
            <person name="Chen C."/>
            <person name="Yanf M."/>
            <person name="Daum C."/>
            <person name="Ng V."/>
            <person name="Clum A."/>
            <person name="Steindorff A."/>
            <person name="Ohm R."/>
            <person name="Martin F."/>
            <person name="Silar P."/>
            <person name="Natvig D."/>
            <person name="Lalanne C."/>
            <person name="Gautier V."/>
            <person name="Ament-Velasquez S.L."/>
            <person name="Kruys A."/>
            <person name="Hutchinson M.I."/>
            <person name="Powell A.J."/>
            <person name="Barry K."/>
            <person name="Miller A.N."/>
            <person name="Grigoriev I.V."/>
            <person name="Debuchy R."/>
            <person name="Gladieux P."/>
            <person name="Thoren M.H."/>
            <person name="Johannesson H."/>
        </authorList>
    </citation>
    <scope>NUCLEOTIDE SEQUENCE</scope>
    <source>
        <strain evidence="2">CBS 626.80</strain>
    </source>
</reference>